<sequence length="62" mass="6812">MGENNPAKDDPPERSAFMSKMHELGKSDLAGADCDMPCAVASHAFNRAPGRKVWIFVNTMPY</sequence>
<evidence type="ECO:0000313" key="2">
    <source>
        <dbReference type="Proteomes" id="UP000664073"/>
    </source>
</evidence>
<comment type="caution">
    <text evidence="1">The sequence shown here is derived from an EMBL/GenBank/DDBJ whole genome shotgun (WGS) entry which is preliminary data.</text>
</comment>
<name>A0A939KR52_9PROT</name>
<dbReference type="Proteomes" id="UP000664073">
    <property type="component" value="Unassembled WGS sequence"/>
</dbReference>
<reference evidence="1" key="1">
    <citation type="submission" date="2021-03" db="EMBL/GenBank/DDBJ databases">
        <title>The complete genome sequence of Acetobacter sp. TBRC 12339.</title>
        <authorList>
            <person name="Charoenyingcharoen P."/>
            <person name="Yukphan P."/>
        </authorList>
    </citation>
    <scope>NUCLEOTIDE SEQUENCE</scope>
    <source>
        <strain evidence="1">TBRC 12339</strain>
    </source>
</reference>
<accession>A0A939KR52</accession>
<dbReference type="RefSeq" id="WP_207847093.1">
    <property type="nucleotide sequence ID" value="NZ_JAFVMH010000010.1"/>
</dbReference>
<organism evidence="1 2">
    <name type="scientific">Acetobacter garciniae</name>
    <dbReference type="NCBI Taxonomy" id="2817435"/>
    <lineage>
        <taxon>Bacteria</taxon>
        <taxon>Pseudomonadati</taxon>
        <taxon>Pseudomonadota</taxon>
        <taxon>Alphaproteobacteria</taxon>
        <taxon>Acetobacterales</taxon>
        <taxon>Acetobacteraceae</taxon>
        <taxon>Acetobacter</taxon>
    </lineage>
</organism>
<keyword evidence="2" id="KW-1185">Reference proteome</keyword>
<dbReference type="EMBL" id="JAFVMH010000010">
    <property type="protein sequence ID" value="MBO1326409.1"/>
    <property type="molecule type" value="Genomic_DNA"/>
</dbReference>
<evidence type="ECO:0000313" key="1">
    <source>
        <dbReference type="EMBL" id="MBO1326409.1"/>
    </source>
</evidence>
<protein>
    <submittedName>
        <fullName evidence="1">Uncharacterized protein</fullName>
    </submittedName>
</protein>
<dbReference type="AlphaFoldDB" id="A0A939KR52"/>
<proteinExistence type="predicted"/>
<gene>
    <name evidence="1" type="ORF">J2D77_14750</name>
</gene>